<protein>
    <submittedName>
        <fullName evidence="3">PEBP-like protein</fullName>
    </submittedName>
</protein>
<accession>A0A3N4KUB3</accession>
<gene>
    <name evidence="3" type="ORF">P167DRAFT_574862</name>
</gene>
<dbReference type="InterPro" id="IPR008972">
    <property type="entry name" value="Cupredoxin"/>
</dbReference>
<dbReference type="STRING" id="1392247.A0A3N4KUB3"/>
<dbReference type="InterPro" id="IPR035810">
    <property type="entry name" value="PEBP_euk"/>
</dbReference>
<dbReference type="EMBL" id="ML119132">
    <property type="protein sequence ID" value="RPB11941.1"/>
    <property type="molecule type" value="Genomic_DNA"/>
</dbReference>
<dbReference type="InterPro" id="IPR052953">
    <property type="entry name" value="Ser-rich/MCO-related"/>
</dbReference>
<dbReference type="InterPro" id="IPR036610">
    <property type="entry name" value="PEBP-like_sf"/>
</dbReference>
<dbReference type="PANTHER" id="PTHR34883:SF15">
    <property type="entry name" value="EXTRACELLULAR SERINE-RICH PROTEIN"/>
    <property type="match status" value="1"/>
</dbReference>
<sequence>MFTSLLPFLLLSAQALAQIPEAFTKGFDPETIELVVRYPESGKIQDGETLSVNETSILPEFALGDSSAISTSTNYIVVMLDPDTTPDPSTQVLHYLRTDFSVEEFTKLSSASTTIPVPYLGPVGEDVKTHRYVFLLYVQPDGYEGKLVPSADGDRSFNVSAWRIENQMKPAVAGVHFVCQPDGGEGDVGGDYGYGDGEDDSDDEGEGAETTTCSEGASMTSSAALTSMPAPTTTSTPGDEGEEGILTDTVAPPEATSSAAATATGTSPSAPATTHTVLVGGPGDLLLTYQPPFVNALPGDLITFDFREKNHTVTQSTFDTPCVSNPSGVKSGFRPNAEGTAGKEVFEYQVVDTTPKWFYCAQGTHCKAGMVFAINPGAKWEAFVENAKAGGTAPSASASATASATATASASVSVTSSAGAIATSTSTSTATATASATQSGGAAVPSANSTAPGDGSPPAFEGAASAGAVASWVLLGLAGVAALATL</sequence>
<dbReference type="InParanoid" id="A0A3N4KUB3"/>
<feature type="compositionally biased region" description="Low complexity" evidence="1">
    <location>
        <begin position="217"/>
        <end position="237"/>
    </location>
</feature>
<evidence type="ECO:0000256" key="1">
    <source>
        <dbReference type="SAM" id="MobiDB-lite"/>
    </source>
</evidence>
<evidence type="ECO:0000313" key="4">
    <source>
        <dbReference type="Proteomes" id="UP000277580"/>
    </source>
</evidence>
<dbReference type="OrthoDB" id="1921208at2759"/>
<dbReference type="SUPFAM" id="SSF49503">
    <property type="entry name" value="Cupredoxins"/>
    <property type="match status" value="1"/>
</dbReference>
<evidence type="ECO:0000313" key="3">
    <source>
        <dbReference type="EMBL" id="RPB11941.1"/>
    </source>
</evidence>
<dbReference type="AlphaFoldDB" id="A0A3N4KUB3"/>
<feature type="region of interest" description="Disordered" evidence="1">
    <location>
        <begin position="436"/>
        <end position="459"/>
    </location>
</feature>
<dbReference type="InterPro" id="IPR008914">
    <property type="entry name" value="PEBP"/>
</dbReference>
<organism evidence="3 4">
    <name type="scientific">Morchella conica CCBAS932</name>
    <dbReference type="NCBI Taxonomy" id="1392247"/>
    <lineage>
        <taxon>Eukaryota</taxon>
        <taxon>Fungi</taxon>
        <taxon>Dikarya</taxon>
        <taxon>Ascomycota</taxon>
        <taxon>Pezizomycotina</taxon>
        <taxon>Pezizomycetes</taxon>
        <taxon>Pezizales</taxon>
        <taxon>Morchellaceae</taxon>
        <taxon>Morchella</taxon>
    </lineage>
</organism>
<dbReference type="Gene3D" id="3.90.280.10">
    <property type="entry name" value="PEBP-like"/>
    <property type="match status" value="1"/>
</dbReference>
<feature type="compositionally biased region" description="Gly residues" evidence="1">
    <location>
        <begin position="186"/>
        <end position="195"/>
    </location>
</feature>
<evidence type="ECO:0000256" key="2">
    <source>
        <dbReference type="SAM" id="SignalP"/>
    </source>
</evidence>
<keyword evidence="2" id="KW-0732">Signal</keyword>
<feature type="region of interest" description="Disordered" evidence="1">
    <location>
        <begin position="182"/>
        <end position="274"/>
    </location>
</feature>
<feature type="compositionally biased region" description="Acidic residues" evidence="1">
    <location>
        <begin position="196"/>
        <end position="207"/>
    </location>
</feature>
<feature type="signal peptide" evidence="2">
    <location>
        <begin position="1"/>
        <end position="17"/>
    </location>
</feature>
<feature type="compositionally biased region" description="Low complexity" evidence="1">
    <location>
        <begin position="249"/>
        <end position="274"/>
    </location>
</feature>
<dbReference type="SUPFAM" id="SSF49777">
    <property type="entry name" value="PEBP-like"/>
    <property type="match status" value="1"/>
</dbReference>
<dbReference type="Pfam" id="PF01161">
    <property type="entry name" value="PBP"/>
    <property type="match status" value="1"/>
</dbReference>
<keyword evidence="4" id="KW-1185">Reference proteome</keyword>
<name>A0A3N4KUB3_9PEZI</name>
<reference evidence="3 4" key="1">
    <citation type="journal article" date="2018" name="Nat. Ecol. Evol.">
        <title>Pezizomycetes genomes reveal the molecular basis of ectomycorrhizal truffle lifestyle.</title>
        <authorList>
            <person name="Murat C."/>
            <person name="Payen T."/>
            <person name="Noel B."/>
            <person name="Kuo A."/>
            <person name="Morin E."/>
            <person name="Chen J."/>
            <person name="Kohler A."/>
            <person name="Krizsan K."/>
            <person name="Balestrini R."/>
            <person name="Da Silva C."/>
            <person name="Montanini B."/>
            <person name="Hainaut M."/>
            <person name="Levati E."/>
            <person name="Barry K.W."/>
            <person name="Belfiori B."/>
            <person name="Cichocki N."/>
            <person name="Clum A."/>
            <person name="Dockter R.B."/>
            <person name="Fauchery L."/>
            <person name="Guy J."/>
            <person name="Iotti M."/>
            <person name="Le Tacon F."/>
            <person name="Lindquist E.A."/>
            <person name="Lipzen A."/>
            <person name="Malagnac F."/>
            <person name="Mello A."/>
            <person name="Molinier V."/>
            <person name="Miyauchi S."/>
            <person name="Poulain J."/>
            <person name="Riccioni C."/>
            <person name="Rubini A."/>
            <person name="Sitrit Y."/>
            <person name="Splivallo R."/>
            <person name="Traeger S."/>
            <person name="Wang M."/>
            <person name="Zifcakova L."/>
            <person name="Wipf D."/>
            <person name="Zambonelli A."/>
            <person name="Paolocci F."/>
            <person name="Nowrousian M."/>
            <person name="Ottonello S."/>
            <person name="Baldrian P."/>
            <person name="Spatafora J.W."/>
            <person name="Henrissat B."/>
            <person name="Nagy L.G."/>
            <person name="Aury J.M."/>
            <person name="Wincker P."/>
            <person name="Grigoriev I.V."/>
            <person name="Bonfante P."/>
            <person name="Martin F.M."/>
        </authorList>
    </citation>
    <scope>NUCLEOTIDE SEQUENCE [LARGE SCALE GENOMIC DNA]</scope>
    <source>
        <strain evidence="3 4">CCBAS932</strain>
    </source>
</reference>
<dbReference type="CDD" id="cd00866">
    <property type="entry name" value="PEBP_euk"/>
    <property type="match status" value="1"/>
</dbReference>
<dbReference type="PANTHER" id="PTHR34883">
    <property type="entry name" value="SERINE-RICH PROTEIN, PUTATIVE-RELATED-RELATED"/>
    <property type="match status" value="1"/>
</dbReference>
<dbReference type="Gene3D" id="2.60.40.420">
    <property type="entry name" value="Cupredoxins - blue copper proteins"/>
    <property type="match status" value="1"/>
</dbReference>
<proteinExistence type="predicted"/>
<dbReference type="Proteomes" id="UP000277580">
    <property type="component" value="Unassembled WGS sequence"/>
</dbReference>
<dbReference type="CDD" id="cd00920">
    <property type="entry name" value="Cupredoxin"/>
    <property type="match status" value="1"/>
</dbReference>
<feature type="chain" id="PRO_5017946212" evidence="2">
    <location>
        <begin position="18"/>
        <end position="486"/>
    </location>
</feature>